<evidence type="ECO:0000256" key="5">
    <source>
        <dbReference type="PROSITE-ProRule" id="PRU00723"/>
    </source>
</evidence>
<feature type="zinc finger region" description="C3H1-type" evidence="5">
    <location>
        <begin position="1549"/>
        <end position="1577"/>
    </location>
</feature>
<feature type="zinc finger region" description="C3H1-type" evidence="5">
    <location>
        <begin position="1432"/>
        <end position="1460"/>
    </location>
</feature>
<feature type="zinc finger region" description="C3H1-type" evidence="5">
    <location>
        <begin position="1362"/>
        <end position="1389"/>
    </location>
</feature>
<feature type="domain" description="C3H1-type" evidence="7">
    <location>
        <begin position="1362"/>
        <end position="1389"/>
    </location>
</feature>
<feature type="domain" description="C3H1-type" evidence="7">
    <location>
        <begin position="1432"/>
        <end position="1460"/>
    </location>
</feature>
<gene>
    <name evidence="8" type="ORF">URODEC1_LOCUS24112</name>
</gene>
<feature type="region of interest" description="Disordered" evidence="6">
    <location>
        <begin position="1"/>
        <end position="40"/>
    </location>
</feature>
<feature type="compositionally biased region" description="Basic and acidic residues" evidence="6">
    <location>
        <begin position="1320"/>
        <end position="1332"/>
    </location>
</feature>
<reference evidence="8 9" key="2">
    <citation type="submission" date="2024-10" db="EMBL/GenBank/DDBJ databases">
        <authorList>
            <person name="Ryan C."/>
        </authorList>
    </citation>
    <scope>NUCLEOTIDE SEQUENCE [LARGE SCALE GENOMIC DNA]</scope>
</reference>
<dbReference type="Proteomes" id="UP001497457">
    <property type="component" value="Chromosome 14rd"/>
</dbReference>
<feature type="compositionally biased region" description="Low complexity" evidence="6">
    <location>
        <begin position="1334"/>
        <end position="1344"/>
    </location>
</feature>
<dbReference type="Pfam" id="PF00642">
    <property type="entry name" value="zf-CCCH"/>
    <property type="match status" value="6"/>
</dbReference>
<dbReference type="Pfam" id="PF14608">
    <property type="entry name" value="zf-CCCH_2"/>
    <property type="match status" value="1"/>
</dbReference>
<reference evidence="9" key="1">
    <citation type="submission" date="2024-06" db="EMBL/GenBank/DDBJ databases">
        <authorList>
            <person name="Ryan C."/>
        </authorList>
    </citation>
    <scope>NUCLEOTIDE SEQUENCE [LARGE SCALE GENOMIC DNA]</scope>
</reference>
<feature type="region of interest" description="Disordered" evidence="6">
    <location>
        <begin position="975"/>
        <end position="1066"/>
    </location>
</feature>
<dbReference type="GO" id="GO:0008270">
    <property type="term" value="F:zinc ion binding"/>
    <property type="evidence" value="ECO:0007669"/>
    <property type="project" value="UniProtKB-KW"/>
</dbReference>
<organism evidence="8 9">
    <name type="scientific">Urochloa decumbens</name>
    <dbReference type="NCBI Taxonomy" id="240449"/>
    <lineage>
        <taxon>Eukaryota</taxon>
        <taxon>Viridiplantae</taxon>
        <taxon>Streptophyta</taxon>
        <taxon>Embryophyta</taxon>
        <taxon>Tracheophyta</taxon>
        <taxon>Spermatophyta</taxon>
        <taxon>Magnoliopsida</taxon>
        <taxon>Liliopsida</taxon>
        <taxon>Poales</taxon>
        <taxon>Poaceae</taxon>
        <taxon>PACMAD clade</taxon>
        <taxon>Panicoideae</taxon>
        <taxon>Panicodae</taxon>
        <taxon>Paniceae</taxon>
        <taxon>Melinidinae</taxon>
        <taxon>Urochloa</taxon>
    </lineage>
</organism>
<feature type="compositionally biased region" description="Basic and acidic residues" evidence="6">
    <location>
        <begin position="998"/>
        <end position="1011"/>
    </location>
</feature>
<keyword evidence="9" id="KW-1185">Reference proteome</keyword>
<dbReference type="SUPFAM" id="SSF90229">
    <property type="entry name" value="CCCH zinc finger"/>
    <property type="match status" value="5"/>
</dbReference>
<evidence type="ECO:0000256" key="4">
    <source>
        <dbReference type="ARBA" id="ARBA00023125"/>
    </source>
</evidence>
<feature type="compositionally biased region" description="Low complexity" evidence="6">
    <location>
        <begin position="83"/>
        <end position="98"/>
    </location>
</feature>
<keyword evidence="1 5" id="KW-0479">Metal-binding</keyword>
<protein>
    <recommendedName>
        <fullName evidence="7">C3H1-type domain-containing protein</fullName>
    </recommendedName>
</protein>
<dbReference type="InterPro" id="IPR036855">
    <property type="entry name" value="Znf_CCCH_sf"/>
</dbReference>
<feature type="domain" description="C3H1-type" evidence="7">
    <location>
        <begin position="1143"/>
        <end position="1171"/>
    </location>
</feature>
<keyword evidence="2 5" id="KW-0863">Zinc-finger</keyword>
<feature type="domain" description="C3H1-type" evidence="7">
    <location>
        <begin position="1648"/>
        <end position="1676"/>
    </location>
</feature>
<feature type="zinc finger region" description="C3H1-type" evidence="5">
    <location>
        <begin position="1143"/>
        <end position="1171"/>
    </location>
</feature>
<dbReference type="InterPro" id="IPR050974">
    <property type="entry name" value="Plant_ZF_CCCH"/>
</dbReference>
<dbReference type="GO" id="GO:0003677">
    <property type="term" value="F:DNA binding"/>
    <property type="evidence" value="ECO:0007669"/>
    <property type="project" value="UniProtKB-KW"/>
</dbReference>
<evidence type="ECO:0000256" key="2">
    <source>
        <dbReference type="ARBA" id="ARBA00022771"/>
    </source>
</evidence>
<keyword evidence="4" id="KW-0238">DNA-binding</keyword>
<keyword evidence="3 5" id="KW-0862">Zinc</keyword>
<feature type="region of interest" description="Disordered" evidence="6">
    <location>
        <begin position="62"/>
        <end position="121"/>
    </location>
</feature>
<feature type="domain" description="C3H1-type" evidence="7">
    <location>
        <begin position="1549"/>
        <end position="1577"/>
    </location>
</feature>
<dbReference type="GO" id="GO:0003729">
    <property type="term" value="F:mRNA binding"/>
    <property type="evidence" value="ECO:0007669"/>
    <property type="project" value="UniProtKB-ARBA"/>
</dbReference>
<dbReference type="Gene3D" id="4.10.1000.10">
    <property type="entry name" value="Zinc finger, CCCH-type"/>
    <property type="match status" value="2"/>
</dbReference>
<dbReference type="PROSITE" id="PS50103">
    <property type="entry name" value="ZF_C3H1"/>
    <property type="match status" value="7"/>
</dbReference>
<evidence type="ECO:0000313" key="9">
    <source>
        <dbReference type="Proteomes" id="UP001497457"/>
    </source>
</evidence>
<evidence type="ECO:0000313" key="8">
    <source>
        <dbReference type="EMBL" id="CAL4926746.1"/>
    </source>
</evidence>
<evidence type="ECO:0000256" key="6">
    <source>
        <dbReference type="SAM" id="MobiDB-lite"/>
    </source>
</evidence>
<feature type="region of interest" description="Disordered" evidence="6">
    <location>
        <begin position="1269"/>
        <end position="1344"/>
    </location>
</feature>
<evidence type="ECO:0000256" key="3">
    <source>
        <dbReference type="ARBA" id="ARBA00022833"/>
    </source>
</evidence>
<accession>A0ABC8XI18</accession>
<feature type="region of interest" description="Disordered" evidence="6">
    <location>
        <begin position="755"/>
        <end position="777"/>
    </location>
</feature>
<feature type="compositionally biased region" description="Polar residues" evidence="6">
    <location>
        <begin position="1039"/>
        <end position="1058"/>
    </location>
</feature>
<feature type="zinc finger region" description="C3H1-type" evidence="5">
    <location>
        <begin position="1202"/>
        <end position="1230"/>
    </location>
</feature>
<feature type="domain" description="C3H1-type" evidence="7">
    <location>
        <begin position="1202"/>
        <end position="1230"/>
    </location>
</feature>
<dbReference type="PANTHER" id="PTHR12506:SF50">
    <property type="entry name" value="ZINC FINGER CCCH DOMAIN-CONTAINING PROTEIN 26"/>
    <property type="match status" value="1"/>
</dbReference>
<feature type="compositionally biased region" description="Polar residues" evidence="6">
    <location>
        <begin position="1273"/>
        <end position="1283"/>
    </location>
</feature>
<dbReference type="EMBL" id="OZ075124">
    <property type="protein sequence ID" value="CAL4926746.1"/>
    <property type="molecule type" value="Genomic_DNA"/>
</dbReference>
<feature type="region of interest" description="Disordered" evidence="6">
    <location>
        <begin position="1460"/>
        <end position="1499"/>
    </location>
</feature>
<name>A0ABC8XI18_9POAL</name>
<evidence type="ECO:0000256" key="1">
    <source>
        <dbReference type="ARBA" id="ARBA00022723"/>
    </source>
</evidence>
<feature type="zinc finger region" description="C3H1-type" evidence="5">
    <location>
        <begin position="1582"/>
        <end position="1610"/>
    </location>
</feature>
<feature type="zinc finger region" description="C3H1-type" evidence="5">
    <location>
        <begin position="1648"/>
        <end position="1676"/>
    </location>
</feature>
<feature type="compositionally biased region" description="Basic and acidic residues" evidence="6">
    <location>
        <begin position="755"/>
        <end position="772"/>
    </location>
</feature>
<sequence>MAGVEDEDEYKDALGTADLLPSSPSPTSKPKPAAATAGYGGGGLGRRLFASIPLPASISAAIGRFSSPKPPASNVGLGLLLHAGPATPAPDAASATSGPHPPPLASLQRHHGEDQVGGLGAGVGEEELGLVRAEEQGRPTAEDREEEGIAVDGCAANRNYFSLRGQEEGEQCEGHELGAAVEGCMVQDQEEVVEQEGDTEDCAAVVEDQSTNAAVLEQCDGDETRAVNDDNAVEVYEKVTQQEGTVSILDAAEDGVAVGLQEEEEDLVESEQGEDAISVQDQLEVVEQCTGDQLTTTTDDNAGQNQDLVEQEEATEYYTALEALEQCTIDGSKAVKDDNIVEEEERAMEQDCALGILDAAKDGAPVESQEEDVVAAEQNEDGISVQDQHKVVEQCTGDQLRTATDDNAAQDQDVVKQEGETEYYTALEAVEQCTNDGPGAVKDDNVVEEKEEVVEQEVAVDILDAAKDCATVGSQKEEDVMVTEQSEGDISVQNLHKVVEQCTGDQLRTATDNNAAQDQDAVKQEGETEYYTAVEAVEQCTNDGSRAVKGDNVVEEKEKVVEQEVAVGILDAAKDCATVESQKEEDVMVAEQSEGDISVQDQHKVVNQCTGDQLKATADDNAAQDQEVLEQEGPTEYYTALEAVEECTNDESRAAKDGDFVEEKERLVKQEVAVGVLDAAKDNIIVESQKQNVVVAEKCEGDISAQDQHKVVEQCTSGQLRTTMDDNAAEGREVVEREGAIVDRDVATDDIAVEDKEKKAKQSAGDESRATNDENAVETNEKMVDQEDAVEKHGVIKDVSGVEFLEGNSIMVVEQGGDATSLPDEGNVVEQYTCDQVRANTDDNAAENQEIGEQEGAIVQRVVIKDGIGVEDQEKEVMQYARDESTATKVEMVDREDVIDRQGLVKDGSGVGSLEEDVVITEHGGDDISVGDVGSVVKQCTSDQLRTTMEDNVAECQEVCQEVVEQEGAIFEKAATAGGTTVEDQDEEVEQYAGDNSRVTKDEDAVEDAIHKQSATKEGSGVESQEGGVVVAEQGGDGTSVQDEGNVVEQGTSDQQRTTADDNAAEDQEVVEQGVSVLGAAKVDIAVELREDIVVAEQVEDGVSVQDEQWTSDQLITSTDGFAAEDQEASREKIGFSAGYPQRPGKLNCRFYMSNGSCSYGSSCHFNHPQLKAKLEVSNFPSGQRDREVEFLELNRVGLPIREGARKCTYYMRNGTCRYGKKCCFNHPEQVLDAQLQMPTGWDDTNLQSSPHSKKSAEHATLDVQLHMPTGWDDTNLQSSPQAKKSAEHATMNDISSGSEILPPNILRMLLPPQNVPPCTEEKEMKAKKDPDWSSSSGDSDGCCSADSSDGPLCKQEHVDHPERPECPFLRRFGNCKFASSCQYYHPKDKFPGRYHPNDKFPSRYHSKDNFQSRYHPRRDQPLARLKVYPERPGKPECPFYMKAGSCKFGADCKFHHPKDLTPSMQGPESPKKSVAANEHHQAARIPSMQGPASPERSVVANEHHLAARVPSMQGPASPKRSVAANEHHPTARITLQDHMYQQQKCPERPGQPDCRYYMQFGKCKFQSACIFNHPKDILSSGWQPAECSFYKKTGTCQFGSACEFSHPKDRCSSTGEAIDDCTDYEHDSLTKSDNVLQQQEKTMYPERPGAPECSHYMKHGYCKFQNACKFNHPTDRISRN</sequence>
<dbReference type="PANTHER" id="PTHR12506">
    <property type="entry name" value="PROTEIN PHOSPHATASE RELATED"/>
    <property type="match status" value="1"/>
</dbReference>
<evidence type="ECO:0000259" key="7">
    <source>
        <dbReference type="PROSITE" id="PS50103"/>
    </source>
</evidence>
<feature type="domain" description="C3H1-type" evidence="7">
    <location>
        <begin position="1582"/>
        <end position="1610"/>
    </location>
</feature>
<feature type="compositionally biased region" description="Acidic residues" evidence="6">
    <location>
        <begin position="1"/>
        <end position="10"/>
    </location>
</feature>
<dbReference type="InterPro" id="IPR000571">
    <property type="entry name" value="Znf_CCCH"/>
</dbReference>
<feature type="compositionally biased region" description="Low complexity" evidence="6">
    <location>
        <begin position="1018"/>
        <end position="1034"/>
    </location>
</feature>
<dbReference type="Gene3D" id="2.30.30.1190">
    <property type="match status" value="2"/>
</dbReference>
<proteinExistence type="predicted"/>
<dbReference type="SMART" id="SM00356">
    <property type="entry name" value="ZnF_C3H1"/>
    <property type="match status" value="7"/>
</dbReference>